<comment type="caution">
    <text evidence="2">The sequence shown here is derived from an EMBL/GenBank/DDBJ whole genome shotgun (WGS) entry which is preliminary data.</text>
</comment>
<dbReference type="EMBL" id="JAULBC010000001">
    <property type="protein sequence ID" value="MEX6686259.1"/>
    <property type="molecule type" value="Genomic_DNA"/>
</dbReference>
<dbReference type="Proteomes" id="UP001560573">
    <property type="component" value="Unassembled WGS sequence"/>
</dbReference>
<sequence length="73" mass="7752">MKNILITAIATGAFLLGSCGNHNGKNNETDTTDKSITIPPPDNSSATNPSLGDTTTQKVRPDTVNPKDTVRRK</sequence>
<feature type="compositionally biased region" description="Polar residues" evidence="1">
    <location>
        <begin position="43"/>
        <end position="58"/>
    </location>
</feature>
<evidence type="ECO:0000313" key="2">
    <source>
        <dbReference type="EMBL" id="MEX6686259.1"/>
    </source>
</evidence>
<name>A0ABV3Z8R1_9BACT</name>
<dbReference type="RefSeq" id="WP_369327651.1">
    <property type="nucleotide sequence ID" value="NZ_JAULBC010000001.1"/>
</dbReference>
<proteinExistence type="predicted"/>
<protein>
    <recommendedName>
        <fullName evidence="4">Lipoprotein</fullName>
    </recommendedName>
</protein>
<evidence type="ECO:0008006" key="4">
    <source>
        <dbReference type="Google" id="ProtNLM"/>
    </source>
</evidence>
<gene>
    <name evidence="2" type="ORF">QTN47_02070</name>
</gene>
<evidence type="ECO:0000313" key="3">
    <source>
        <dbReference type="Proteomes" id="UP001560573"/>
    </source>
</evidence>
<feature type="region of interest" description="Disordered" evidence="1">
    <location>
        <begin position="19"/>
        <end position="73"/>
    </location>
</feature>
<reference evidence="2 3" key="1">
    <citation type="submission" date="2023-07" db="EMBL/GenBank/DDBJ databases">
        <authorList>
            <person name="Lian W.-H."/>
        </authorList>
    </citation>
    <scope>NUCLEOTIDE SEQUENCE [LARGE SCALE GENOMIC DNA]</scope>
    <source>
        <strain evidence="2 3">SYSU DXS3180</strain>
    </source>
</reference>
<dbReference type="PROSITE" id="PS51257">
    <property type="entry name" value="PROKAR_LIPOPROTEIN"/>
    <property type="match status" value="1"/>
</dbReference>
<organism evidence="2 3">
    <name type="scientific">Danxiaibacter flavus</name>
    <dbReference type="NCBI Taxonomy" id="3049108"/>
    <lineage>
        <taxon>Bacteria</taxon>
        <taxon>Pseudomonadati</taxon>
        <taxon>Bacteroidota</taxon>
        <taxon>Chitinophagia</taxon>
        <taxon>Chitinophagales</taxon>
        <taxon>Chitinophagaceae</taxon>
        <taxon>Danxiaibacter</taxon>
    </lineage>
</organism>
<accession>A0ABV3Z8R1</accession>
<keyword evidence="3" id="KW-1185">Reference proteome</keyword>
<evidence type="ECO:0000256" key="1">
    <source>
        <dbReference type="SAM" id="MobiDB-lite"/>
    </source>
</evidence>